<evidence type="ECO:0000313" key="1">
    <source>
        <dbReference type="EMBL" id="PDQ34934.1"/>
    </source>
</evidence>
<evidence type="ECO:0000313" key="2">
    <source>
        <dbReference type="Proteomes" id="UP000219994"/>
    </source>
</evidence>
<dbReference type="Proteomes" id="UP000219994">
    <property type="component" value="Unassembled WGS sequence"/>
</dbReference>
<accession>A0A2A6FPX8</accession>
<dbReference type="AlphaFoldDB" id="A0A2A6FPX8"/>
<dbReference type="EMBL" id="NAEP01000044">
    <property type="protein sequence ID" value="PDQ34934.1"/>
    <property type="molecule type" value="Genomic_DNA"/>
</dbReference>
<name>A0A2A6FPX8_9MICO</name>
<organism evidence="1 2">
    <name type="scientific">Candidatus Lumbricidiphila eiseniae</name>
    <dbReference type="NCBI Taxonomy" id="1969409"/>
    <lineage>
        <taxon>Bacteria</taxon>
        <taxon>Bacillati</taxon>
        <taxon>Actinomycetota</taxon>
        <taxon>Actinomycetes</taxon>
        <taxon>Micrococcales</taxon>
        <taxon>Microbacteriaceae</taxon>
        <taxon>Candidatus Lumbricidiphila</taxon>
    </lineage>
</organism>
<sequence>MGYCRAGGTAGHYILIENYGGGVYTEGWLFWKRLITYEDGGRDIHFSGITRYDDNDWLDNYYGISDEKANYFYQKYQVEFTPTEEIRDIVILRLFDILLLEGPDGLPEQSLGRKSKNPAGRFRGADGFHALATEIDASITPDFECMSKNKITTLTHLSESETVRETMDELTYILRMRYDYSLALRSTVARSCSEELGEMSIQEVPERAKKFNLAWTPRYPALPEILSKAEVQEVLTTLATTLTAYGYYLTARPLVLAPDIEDPWAEFR</sequence>
<comment type="caution">
    <text evidence="1">The sequence shown here is derived from an EMBL/GenBank/DDBJ whole genome shotgun (WGS) entry which is preliminary data.</text>
</comment>
<protein>
    <submittedName>
        <fullName evidence="1">Uncharacterized protein</fullName>
    </submittedName>
</protein>
<reference evidence="2" key="1">
    <citation type="submission" date="2017-03" db="EMBL/GenBank/DDBJ databases">
        <authorList>
            <person name="Lund M.B."/>
        </authorList>
    </citation>
    <scope>NUCLEOTIDE SEQUENCE [LARGE SCALE GENOMIC DNA]</scope>
</reference>
<gene>
    <name evidence="1" type="ORF">B5766_09250</name>
</gene>
<proteinExistence type="predicted"/>